<organism evidence="1 2">
    <name type="scientific">Portibacter lacus</name>
    <dbReference type="NCBI Taxonomy" id="1099794"/>
    <lineage>
        <taxon>Bacteria</taxon>
        <taxon>Pseudomonadati</taxon>
        <taxon>Bacteroidota</taxon>
        <taxon>Saprospiria</taxon>
        <taxon>Saprospirales</taxon>
        <taxon>Haliscomenobacteraceae</taxon>
        <taxon>Portibacter</taxon>
    </lineage>
</organism>
<dbReference type="Proteomes" id="UP001156666">
    <property type="component" value="Unassembled WGS sequence"/>
</dbReference>
<sequence>MPWSALGQSNVGVDIDADLSVNNTRAYGLATFDKRDQTYEGSPLLWDEWTYGKIKLKGNDDFTVKDYQVIFDANRKLLYLKLGTTEYNVDLKMVDTLSLNSNFEFEQKFVTLQNKTGVYDLYEIILDSDNFSFLGKKDVELSKQFYNTALDVGSLKPRMSLVESLYIYRDGDLYEVPKKRKKFLDKYSETEKIKDIVSYFKQNKVNFKKTDEVQNALIELNKIK</sequence>
<keyword evidence="2" id="KW-1185">Reference proteome</keyword>
<gene>
    <name evidence="1" type="ORF">GCM10007940_40480</name>
</gene>
<dbReference type="AlphaFoldDB" id="A0AA37SSV2"/>
<name>A0AA37SSV2_9BACT</name>
<evidence type="ECO:0000313" key="1">
    <source>
        <dbReference type="EMBL" id="GLR19432.1"/>
    </source>
</evidence>
<proteinExistence type="predicted"/>
<comment type="caution">
    <text evidence="1">The sequence shown here is derived from an EMBL/GenBank/DDBJ whole genome shotgun (WGS) entry which is preliminary data.</text>
</comment>
<accession>A0AA37SSV2</accession>
<evidence type="ECO:0000313" key="2">
    <source>
        <dbReference type="Proteomes" id="UP001156666"/>
    </source>
</evidence>
<protein>
    <submittedName>
        <fullName evidence="1">Uncharacterized protein</fullName>
    </submittedName>
</protein>
<dbReference type="EMBL" id="BSOH01000027">
    <property type="protein sequence ID" value="GLR19432.1"/>
    <property type="molecule type" value="Genomic_DNA"/>
</dbReference>
<reference evidence="1" key="2">
    <citation type="submission" date="2023-01" db="EMBL/GenBank/DDBJ databases">
        <title>Draft genome sequence of Portibacter lacus strain NBRC 108769.</title>
        <authorList>
            <person name="Sun Q."/>
            <person name="Mori K."/>
        </authorList>
    </citation>
    <scope>NUCLEOTIDE SEQUENCE</scope>
    <source>
        <strain evidence="1">NBRC 108769</strain>
    </source>
</reference>
<reference evidence="1" key="1">
    <citation type="journal article" date="2014" name="Int. J. Syst. Evol. Microbiol.">
        <title>Complete genome sequence of Corynebacterium casei LMG S-19264T (=DSM 44701T), isolated from a smear-ripened cheese.</title>
        <authorList>
            <consortium name="US DOE Joint Genome Institute (JGI-PGF)"/>
            <person name="Walter F."/>
            <person name="Albersmeier A."/>
            <person name="Kalinowski J."/>
            <person name="Ruckert C."/>
        </authorList>
    </citation>
    <scope>NUCLEOTIDE SEQUENCE</scope>
    <source>
        <strain evidence="1">NBRC 108769</strain>
    </source>
</reference>